<sequence length="98" mass="11278">MNTANGILLRAFCVIHIRKRFPISSFNNRLTASGAICSFLVFHFNEYGCAYLAEDTIKSMTISWIISRLYVCFIPHHQHAISQQFDATAPMMSLYEER</sequence>
<evidence type="ECO:0000313" key="1">
    <source>
        <dbReference type="EMBL" id="KRY53721.1"/>
    </source>
</evidence>
<evidence type="ECO:0000313" key="2">
    <source>
        <dbReference type="Proteomes" id="UP000054653"/>
    </source>
</evidence>
<reference evidence="1 2" key="1">
    <citation type="submission" date="2015-01" db="EMBL/GenBank/DDBJ databases">
        <title>Evolution of Trichinella species and genotypes.</title>
        <authorList>
            <person name="Korhonen P.K."/>
            <person name="Edoardo P."/>
            <person name="Giuseppe L.R."/>
            <person name="Gasser R.B."/>
        </authorList>
    </citation>
    <scope>NUCLEOTIDE SEQUENCE [LARGE SCALE GENOMIC DNA]</scope>
    <source>
        <strain evidence="1">ISS120</strain>
    </source>
</reference>
<accession>A0A0V1CWT2</accession>
<dbReference type="EMBL" id="JYDI01000081">
    <property type="protein sequence ID" value="KRY53721.1"/>
    <property type="molecule type" value="Genomic_DNA"/>
</dbReference>
<protein>
    <submittedName>
        <fullName evidence="1">Uncharacterized protein</fullName>
    </submittedName>
</protein>
<comment type="caution">
    <text evidence="1">The sequence shown here is derived from an EMBL/GenBank/DDBJ whole genome shotgun (WGS) entry which is preliminary data.</text>
</comment>
<organism evidence="1 2">
    <name type="scientific">Trichinella britovi</name>
    <name type="common">Parasitic roundworm</name>
    <dbReference type="NCBI Taxonomy" id="45882"/>
    <lineage>
        <taxon>Eukaryota</taxon>
        <taxon>Metazoa</taxon>
        <taxon>Ecdysozoa</taxon>
        <taxon>Nematoda</taxon>
        <taxon>Enoplea</taxon>
        <taxon>Dorylaimia</taxon>
        <taxon>Trichinellida</taxon>
        <taxon>Trichinellidae</taxon>
        <taxon>Trichinella</taxon>
    </lineage>
</organism>
<keyword evidence="2" id="KW-1185">Reference proteome</keyword>
<name>A0A0V1CWT2_TRIBR</name>
<dbReference type="Proteomes" id="UP000054653">
    <property type="component" value="Unassembled WGS sequence"/>
</dbReference>
<dbReference type="AlphaFoldDB" id="A0A0V1CWT2"/>
<proteinExistence type="predicted"/>
<gene>
    <name evidence="1" type="ORF">T03_13577</name>
</gene>